<evidence type="ECO:0000256" key="1">
    <source>
        <dbReference type="ARBA" id="ARBA00022741"/>
    </source>
</evidence>
<gene>
    <name evidence="4" type="ORF">GCM10009765_23340</name>
</gene>
<dbReference type="InterPro" id="IPR050773">
    <property type="entry name" value="CbxX/CfxQ_RuBisCO_ESX"/>
</dbReference>
<evidence type="ECO:0000256" key="3">
    <source>
        <dbReference type="SAM" id="MobiDB-lite"/>
    </source>
</evidence>
<keyword evidence="5" id="KW-1185">Reference proteome</keyword>
<comment type="caution">
    <text evidence="4">The sequence shown here is derived from an EMBL/GenBank/DDBJ whole genome shotgun (WGS) entry which is preliminary data.</text>
</comment>
<dbReference type="SUPFAM" id="SSF52540">
    <property type="entry name" value="P-loop containing nucleoside triphosphate hydrolases"/>
    <property type="match status" value="1"/>
</dbReference>
<feature type="compositionally biased region" description="Low complexity" evidence="3">
    <location>
        <begin position="143"/>
        <end position="152"/>
    </location>
</feature>
<dbReference type="PANTHER" id="PTHR43392:SF2">
    <property type="entry name" value="AAA-TYPE ATPASE FAMILY PROTEIN _ ANKYRIN REPEAT FAMILY PROTEIN"/>
    <property type="match status" value="1"/>
</dbReference>
<dbReference type="PRINTS" id="PR00819">
    <property type="entry name" value="CBXCFQXSUPER"/>
</dbReference>
<dbReference type="PANTHER" id="PTHR43392">
    <property type="entry name" value="AAA-TYPE ATPASE FAMILY PROTEIN / ANKYRIN REPEAT FAMILY PROTEIN"/>
    <property type="match status" value="1"/>
</dbReference>
<evidence type="ECO:0000313" key="4">
    <source>
        <dbReference type="EMBL" id="GAA1673314.1"/>
    </source>
</evidence>
<dbReference type="InterPro" id="IPR027417">
    <property type="entry name" value="P-loop_NTPase"/>
</dbReference>
<dbReference type="Gene3D" id="3.40.50.300">
    <property type="entry name" value="P-loop containing nucleotide triphosphate hydrolases"/>
    <property type="match status" value="1"/>
</dbReference>
<organism evidence="4 5">
    <name type="scientific">Fodinicola feengrottensis</name>
    <dbReference type="NCBI Taxonomy" id="435914"/>
    <lineage>
        <taxon>Bacteria</taxon>
        <taxon>Bacillati</taxon>
        <taxon>Actinomycetota</taxon>
        <taxon>Actinomycetes</taxon>
        <taxon>Mycobacteriales</taxon>
        <taxon>Fodinicola</taxon>
    </lineage>
</organism>
<proteinExistence type="predicted"/>
<feature type="compositionally biased region" description="Polar residues" evidence="3">
    <location>
        <begin position="30"/>
        <end position="42"/>
    </location>
</feature>
<feature type="region of interest" description="Disordered" evidence="3">
    <location>
        <begin position="131"/>
        <end position="152"/>
    </location>
</feature>
<dbReference type="EMBL" id="BAAANY010000008">
    <property type="protein sequence ID" value="GAA1673314.1"/>
    <property type="molecule type" value="Genomic_DNA"/>
</dbReference>
<sequence length="152" mass="16555">MVVGDGRSATPDRQSLAVEAHQHNRPPLPNSQTSFASISPRQQVKPLREHVSYVSEQVKGQFRTPAVGKIDEAYALSDRTSHDFGPEAIATLLRLMEEHRADLVVIGAGYAPNMETFLHSNPGLASRFPNDCISPTTPPPNWSPSTNSTQAV</sequence>
<feature type="region of interest" description="Disordered" evidence="3">
    <location>
        <begin position="1"/>
        <end position="42"/>
    </location>
</feature>
<reference evidence="4 5" key="1">
    <citation type="journal article" date="2019" name="Int. J. Syst. Evol. Microbiol.">
        <title>The Global Catalogue of Microorganisms (GCM) 10K type strain sequencing project: providing services to taxonomists for standard genome sequencing and annotation.</title>
        <authorList>
            <consortium name="The Broad Institute Genomics Platform"/>
            <consortium name="The Broad Institute Genome Sequencing Center for Infectious Disease"/>
            <person name="Wu L."/>
            <person name="Ma J."/>
        </authorList>
    </citation>
    <scope>NUCLEOTIDE SEQUENCE [LARGE SCALE GENOMIC DNA]</scope>
    <source>
        <strain evidence="4 5">JCM 14718</strain>
    </source>
</reference>
<keyword evidence="2" id="KW-0067">ATP-binding</keyword>
<evidence type="ECO:0000313" key="5">
    <source>
        <dbReference type="Proteomes" id="UP001500618"/>
    </source>
</evidence>
<evidence type="ECO:0000256" key="2">
    <source>
        <dbReference type="ARBA" id="ARBA00022840"/>
    </source>
</evidence>
<keyword evidence="1" id="KW-0547">Nucleotide-binding</keyword>
<dbReference type="RefSeq" id="WP_344309694.1">
    <property type="nucleotide sequence ID" value="NZ_BAAANY010000008.1"/>
</dbReference>
<name>A0ABN2GLU4_9ACTN</name>
<protein>
    <submittedName>
        <fullName evidence="4">Uncharacterized protein</fullName>
    </submittedName>
</protein>
<dbReference type="InterPro" id="IPR000641">
    <property type="entry name" value="CbxX/CfxQ"/>
</dbReference>
<accession>A0ABN2GLU4</accession>
<dbReference type="Proteomes" id="UP001500618">
    <property type="component" value="Unassembled WGS sequence"/>
</dbReference>